<comment type="subcellular location">
    <subcellularLocation>
        <location evidence="1">Membrane</location>
        <topology evidence="1">Single-pass membrane protein</topology>
    </subcellularLocation>
</comment>
<dbReference type="OrthoDB" id="7784409at2"/>
<name>Q1MQI4_LAWIP</name>
<evidence type="ECO:0000256" key="1">
    <source>
        <dbReference type="ARBA" id="ARBA00004167"/>
    </source>
</evidence>
<dbReference type="EMBL" id="AM180252">
    <property type="protein sequence ID" value="CAJ54743.1"/>
    <property type="molecule type" value="Genomic_DNA"/>
</dbReference>
<dbReference type="STRING" id="363253.LI0689"/>
<organism evidence="7 8">
    <name type="scientific">Lawsonia intracellularis (strain PHE/MN1-00)</name>
    <dbReference type="NCBI Taxonomy" id="363253"/>
    <lineage>
        <taxon>Bacteria</taxon>
        <taxon>Pseudomonadati</taxon>
        <taxon>Thermodesulfobacteriota</taxon>
        <taxon>Desulfovibrionia</taxon>
        <taxon>Desulfovibrionales</taxon>
        <taxon>Desulfovibrionaceae</taxon>
        <taxon>Lawsonia</taxon>
    </lineage>
</organism>
<dbReference type="Proteomes" id="UP000002430">
    <property type="component" value="Chromosome"/>
</dbReference>
<dbReference type="GO" id="GO:0097347">
    <property type="term" value="C:TAM protein secretion complex"/>
    <property type="evidence" value="ECO:0007669"/>
    <property type="project" value="TreeGrafter"/>
</dbReference>
<keyword evidence="8" id="KW-1185">Reference proteome</keyword>
<dbReference type="Pfam" id="PF04357">
    <property type="entry name" value="TamB"/>
    <property type="match status" value="1"/>
</dbReference>
<proteinExistence type="predicted"/>
<dbReference type="KEGG" id="lip:LI0689"/>
<evidence type="ECO:0000313" key="7">
    <source>
        <dbReference type="EMBL" id="CAJ54743.1"/>
    </source>
</evidence>
<dbReference type="PANTHER" id="PTHR36985">
    <property type="entry name" value="TRANSLOCATION AND ASSEMBLY MODULE SUBUNIT TAMB"/>
    <property type="match status" value="1"/>
</dbReference>
<evidence type="ECO:0000256" key="3">
    <source>
        <dbReference type="ARBA" id="ARBA00022989"/>
    </source>
</evidence>
<evidence type="ECO:0000313" key="8">
    <source>
        <dbReference type="Proteomes" id="UP000002430"/>
    </source>
</evidence>
<sequence>MNNTKILSKLLYTLLGAFTLFLGLIITGILFIRTSTGIAWIKNTVSSLLQQQGIILQVSSIIGPFPEQITINELSLSDVNGTYLTISNLEIQSNLWALFKGQLEILSFELNDLVLYRLPSNNNLKKSSTSFVLPHISFDLTPWWTEHIRIQNIHINNTQLSSDIIGIPLVLSLEGDGTLTNWNGTFQLSSSNKTKIIGTLRYQGNKTQFFEYVHPTRIVTLEIDSVADKKSYNNSILEQPLHLHLSIYPEHNRIILHSLLAEYGSWLLTSESIEVSNEQLKGNILLKYNGEATHQLPIKKLNSSITLSGSLNKPNFSIQMTLPEINITKNIIDLQTELVINLGLFSTHSDILTSGTITVQGETIPNSILSSAVDIIASTTTHTITLEHATLTSPEMHFSLSGEFNSLLGNIDANLKGNTPTLSIFSSLLGLPDLTGQSNITIGLHRQGSSSSIEGTATVSLNNMNWGVQALQGTLGDNATLSGIYNLTPIDWSISLNKLKLTAKNVYAEGLINFQKKYIDSSINLIIPNLQLIAPPISGELQSLITVSGKLDAPSIESKIFSSQLTWNALQLNNPQLIITTTQSSSSAIKGNITLSAEPASSEALTFSSNWGILPTEILVEKIIGNILGVNLDGNIKITKKDYLINGDIIAEVQSWKDIANILQIPIRGSASIKIQFDPKNQQCISTQWQLKNFILGNNFNVTTIKGRADTIQLHKNPTIALSSKIGAGTYEDFQWTQGTLDIKGTLKNFNSKINIAGQTTVNANFQTNLFEKNINITTLNLKNIQKNIGIKLLQPIKIIVSPQQFVLNNCSLAILPSGTITTDIYVTPQRLNANAIIKEVSLLSFQPFSILLPQGNINGHITLTGIPSKPKGTLSFDILNIHYPRPNPSIANLHVEGEIISSPNNICKLNATLTEKKEPIPISIQATLPFEFTENNIPMLSKMRPFSAHIKWTGILDTLWKLIPLTDYIMAGNGSLDASLSGTLDSPTYAIITTLSNANFQDLSLGLYLENINAKLQVFSNRISHIQATASDGKQGSIQLIGNIGSSKEHFPLSINGSFTNLAPLQRKDLSLTLSGAATLEGTLKQSEVKGDIVINQGEFQLTEGLTSNIPTLNVVDSTQQQNTKTKKATYQQPTLSIALSIPNRFFVRSSMFESEWGGNLTINKVITSPVITGALTSIRGNFNLLGKQFSLAKSTISFSGSVPPNPLLNISLTYSSPSITAIGIIKGTTSNPNITFSSTPPLPQDEIVSQVLFGKSSQSLSRIQAIQLAQELANLTGFNTGSMNFLTNIRQTLGLDILSLGTTSNRKANTSNSNDQIEDIPVIELGKYITDTVYVGVEQSYLDSNDTGARISVELAPNFNLEGRTGTQYSEIGINWKKDY</sequence>
<dbReference type="HOGENOM" id="CLU_255499_0_0_7"/>
<evidence type="ECO:0000256" key="5">
    <source>
        <dbReference type="SAM" id="Phobius"/>
    </source>
</evidence>
<gene>
    <name evidence="7" type="primary">grsT</name>
    <name evidence="7" type="ordered locus">LI0689</name>
</gene>
<dbReference type="GO" id="GO:0009306">
    <property type="term" value="P:protein secretion"/>
    <property type="evidence" value="ECO:0007669"/>
    <property type="project" value="InterPro"/>
</dbReference>
<feature type="domain" description="Translocation and assembly module TamB C-terminal" evidence="6">
    <location>
        <begin position="1029"/>
        <end position="1382"/>
    </location>
</feature>
<dbReference type="InterPro" id="IPR007452">
    <property type="entry name" value="TamB_C"/>
</dbReference>
<protein>
    <submittedName>
        <fullName evidence="7">Uncharacterized protein conserved in bacteria</fullName>
    </submittedName>
</protein>
<evidence type="ECO:0000256" key="2">
    <source>
        <dbReference type="ARBA" id="ARBA00022692"/>
    </source>
</evidence>
<accession>Q1MQI4</accession>
<keyword evidence="2 5" id="KW-0812">Transmembrane</keyword>
<dbReference type="eggNOG" id="COG2911">
    <property type="taxonomic scope" value="Bacteria"/>
</dbReference>
<evidence type="ECO:0000256" key="4">
    <source>
        <dbReference type="ARBA" id="ARBA00023136"/>
    </source>
</evidence>
<dbReference type="GO" id="GO:0005886">
    <property type="term" value="C:plasma membrane"/>
    <property type="evidence" value="ECO:0007669"/>
    <property type="project" value="InterPro"/>
</dbReference>
<reference evidence="7 8" key="1">
    <citation type="submission" date="2005-11" db="EMBL/GenBank/DDBJ databases">
        <title>The complete genome sequence of Lawsonia intracellularis: the causative agent of proliferative enteropathy.</title>
        <authorList>
            <person name="Kaur K."/>
            <person name="Zhang Q."/>
            <person name="Beckler D."/>
            <person name="Munir S."/>
            <person name="Li L."/>
            <person name="Kinsley K."/>
            <person name="Herron L."/>
            <person name="Peterson A."/>
            <person name="May B."/>
            <person name="Singh S."/>
            <person name="Gebhart C."/>
            <person name="Kapur V."/>
        </authorList>
    </citation>
    <scope>NUCLEOTIDE SEQUENCE [LARGE SCALE GENOMIC DNA]</scope>
    <source>
        <strain evidence="7 8">PHE/MN1-00</strain>
    </source>
</reference>
<feature type="transmembrane region" description="Helical" evidence="5">
    <location>
        <begin position="12"/>
        <end position="32"/>
    </location>
</feature>
<dbReference type="RefSeq" id="WP_011526772.1">
    <property type="nucleotide sequence ID" value="NC_008011.1"/>
</dbReference>
<keyword evidence="4 5" id="KW-0472">Membrane</keyword>
<evidence type="ECO:0000259" key="6">
    <source>
        <dbReference type="Pfam" id="PF04357"/>
    </source>
</evidence>
<dbReference type="PANTHER" id="PTHR36985:SF1">
    <property type="entry name" value="TRANSLOCATION AND ASSEMBLY MODULE SUBUNIT TAMB"/>
    <property type="match status" value="1"/>
</dbReference>
<keyword evidence="3 5" id="KW-1133">Transmembrane helix</keyword>